<evidence type="ECO:0000259" key="2">
    <source>
        <dbReference type="Pfam" id="PF07705"/>
    </source>
</evidence>
<dbReference type="RefSeq" id="WP_229989729.1">
    <property type="nucleotide sequence ID" value="NZ_JAJJMO010000001.1"/>
</dbReference>
<evidence type="ECO:0000256" key="1">
    <source>
        <dbReference type="ARBA" id="ARBA00022729"/>
    </source>
</evidence>
<protein>
    <submittedName>
        <fullName evidence="3">T9SS type A sorting domain-containing protein</fullName>
    </submittedName>
</protein>
<dbReference type="EMBL" id="JAJJMO010000001">
    <property type="protein sequence ID" value="MCC9072800.1"/>
    <property type="molecule type" value="Genomic_DNA"/>
</dbReference>
<dbReference type="InterPro" id="IPR013783">
    <property type="entry name" value="Ig-like_fold"/>
</dbReference>
<dbReference type="NCBIfam" id="TIGR04183">
    <property type="entry name" value="Por_Secre_tail"/>
    <property type="match status" value="1"/>
</dbReference>
<evidence type="ECO:0000313" key="3">
    <source>
        <dbReference type="EMBL" id="MCC9072800.1"/>
    </source>
</evidence>
<reference evidence="3" key="1">
    <citation type="submission" date="2021-11" db="EMBL/GenBank/DDBJ databases">
        <title>Description of novel Flavobacterium species.</title>
        <authorList>
            <person name="Saticioglu I.B."/>
            <person name="Ay H."/>
            <person name="Altun S."/>
            <person name="Duman M."/>
        </authorList>
    </citation>
    <scope>NUCLEOTIDE SEQUENCE</scope>
    <source>
        <strain evidence="3">F-65</strain>
    </source>
</reference>
<gene>
    <name evidence="3" type="ORF">LNQ49_14530</name>
</gene>
<dbReference type="Proteomes" id="UP001430919">
    <property type="component" value="Unassembled WGS sequence"/>
</dbReference>
<keyword evidence="1" id="KW-0732">Signal</keyword>
<dbReference type="InterPro" id="IPR011635">
    <property type="entry name" value="CARDB"/>
</dbReference>
<organism evidence="3 4">
    <name type="scientific">Flavobacterium pisciphilum</name>
    <dbReference type="NCBI Taxonomy" id="2893755"/>
    <lineage>
        <taxon>Bacteria</taxon>
        <taxon>Pseudomonadati</taxon>
        <taxon>Bacteroidota</taxon>
        <taxon>Flavobacteriia</taxon>
        <taxon>Flavobacteriales</taxon>
        <taxon>Flavobacteriaceae</taxon>
        <taxon>Flavobacterium</taxon>
    </lineage>
</organism>
<dbReference type="Pfam" id="PF07705">
    <property type="entry name" value="CARDB"/>
    <property type="match status" value="1"/>
</dbReference>
<dbReference type="InterPro" id="IPR026444">
    <property type="entry name" value="Secre_tail"/>
</dbReference>
<accession>A0ABS8MVL4</accession>
<comment type="caution">
    <text evidence="3">The sequence shown here is derived from an EMBL/GenBank/DDBJ whole genome shotgun (WGS) entry which is preliminary data.</text>
</comment>
<name>A0ABS8MVL4_9FLAO</name>
<feature type="domain" description="CARDB" evidence="2">
    <location>
        <begin position="378"/>
        <end position="473"/>
    </location>
</feature>
<sequence length="549" mass="60193">MRKITLLLFVFLNFTGWSQTYKFHTLQDLGPNIEIAISAGCAQSVTVGPNRDVNLNQSFKLEVGKIYKSDLILGSTSGSRYYRVLYAVDYYLDKGSDIDEPANFELIPDLCNSLSWKYARPILLGSTLEEAQGNYCSNLTANTIREKVNIRTTKPLTIGNVYLMDFGKGSNYYLISGSAIEAGDSEYQLDSTNSNSIFSPVLSSSLNCPKPDIQAVAITFGPSSGSMNTGATATASYIIKNIGGRAFNPSRCLIYFSKNDSTLSSDDIFIKEITIEPLNPNATKREYPSITIPTNISNGTYYIIMKLINSEDIDISNNTISSISTFTINQTSTPTGKPDLTIDPNNTFISSNCSDCNSILSDLGNKRHTIHNQSGSINLQTITIKNIGDVVASPTNLQFYLSQDGILDSADLKYTENSIAIKAINPGTSIKVSSTLFPSNFGNIGSKFTGNWNILMVVDDSKIITESNENNNITIIPVTFYNPFAKIATATLESEQPAAPYFINVYTFDGQKVLTKEVNSKGEENKSLDSLKSGIYIIKSKDETRKVIK</sequence>
<keyword evidence="4" id="KW-1185">Reference proteome</keyword>
<evidence type="ECO:0000313" key="4">
    <source>
        <dbReference type="Proteomes" id="UP001430919"/>
    </source>
</evidence>
<dbReference type="Gene3D" id="2.60.40.10">
    <property type="entry name" value="Immunoglobulins"/>
    <property type="match status" value="2"/>
</dbReference>
<proteinExistence type="predicted"/>